<organism evidence="2 3">
    <name type="scientific">Coptis chinensis</name>
    <dbReference type="NCBI Taxonomy" id="261450"/>
    <lineage>
        <taxon>Eukaryota</taxon>
        <taxon>Viridiplantae</taxon>
        <taxon>Streptophyta</taxon>
        <taxon>Embryophyta</taxon>
        <taxon>Tracheophyta</taxon>
        <taxon>Spermatophyta</taxon>
        <taxon>Magnoliopsida</taxon>
        <taxon>Ranunculales</taxon>
        <taxon>Ranunculaceae</taxon>
        <taxon>Coptidoideae</taxon>
        <taxon>Coptis</taxon>
    </lineage>
</organism>
<name>A0A835HW02_9MAGN</name>
<reference evidence="2 3" key="1">
    <citation type="submission" date="2020-10" db="EMBL/GenBank/DDBJ databases">
        <title>The Coptis chinensis genome and diversification of protoberbering-type alkaloids.</title>
        <authorList>
            <person name="Wang B."/>
            <person name="Shu S."/>
            <person name="Song C."/>
            <person name="Liu Y."/>
        </authorList>
    </citation>
    <scope>NUCLEOTIDE SEQUENCE [LARGE SCALE GENOMIC DNA]</scope>
    <source>
        <strain evidence="2">HL-2020</strain>
        <tissue evidence="2">Leaf</tissue>
    </source>
</reference>
<dbReference type="InterPro" id="IPR034565">
    <property type="entry name" value="Put_cell_wall"/>
</dbReference>
<gene>
    <name evidence="2" type="ORF">IFM89_003993</name>
</gene>
<keyword evidence="1" id="KW-0732">Signal</keyword>
<keyword evidence="3" id="KW-1185">Reference proteome</keyword>
<dbReference type="Proteomes" id="UP000631114">
    <property type="component" value="Unassembled WGS sequence"/>
</dbReference>
<feature type="chain" id="PRO_5033009320" evidence="1">
    <location>
        <begin position="29"/>
        <end position="112"/>
    </location>
</feature>
<proteinExistence type="predicted"/>
<evidence type="ECO:0000313" key="3">
    <source>
        <dbReference type="Proteomes" id="UP000631114"/>
    </source>
</evidence>
<dbReference type="PANTHER" id="PTHR36733:SF1">
    <property type="entry name" value="CELL WALL PROTEIN-RELATED"/>
    <property type="match status" value="1"/>
</dbReference>
<protein>
    <submittedName>
        <fullName evidence="2">Uncharacterized protein</fullName>
    </submittedName>
</protein>
<evidence type="ECO:0000313" key="2">
    <source>
        <dbReference type="EMBL" id="KAF9607985.1"/>
    </source>
</evidence>
<dbReference type="OrthoDB" id="1931827at2759"/>
<dbReference type="EMBL" id="JADFTS010000004">
    <property type="protein sequence ID" value="KAF9607985.1"/>
    <property type="molecule type" value="Genomic_DNA"/>
</dbReference>
<evidence type="ECO:0000256" key="1">
    <source>
        <dbReference type="SAM" id="SignalP"/>
    </source>
</evidence>
<feature type="signal peptide" evidence="1">
    <location>
        <begin position="1"/>
        <end position="28"/>
    </location>
</feature>
<dbReference type="PANTHER" id="PTHR36733">
    <property type="entry name" value="CELL WALL PROTEIN-RELATED"/>
    <property type="match status" value="1"/>
</dbReference>
<comment type="caution">
    <text evidence="2">The sequence shown here is derived from an EMBL/GenBank/DDBJ whole genome shotgun (WGS) entry which is preliminary data.</text>
</comment>
<sequence>MASKLHSALLSTILVLTMLLAICQFIAAARESPTSIKNNAKIKPDQDVPLTTQTVPGIEVNLPPVLGAGIPNLNIPGSEYHRYIPGLDDTFIPNPGYEIPLPHGVHPTAAHP</sequence>
<accession>A0A835HW02</accession>
<dbReference type="AlphaFoldDB" id="A0A835HW02"/>